<feature type="region of interest" description="Disordered" evidence="4">
    <location>
        <begin position="659"/>
        <end position="716"/>
    </location>
</feature>
<keyword evidence="1 3" id="KW-0853">WD repeat</keyword>
<dbReference type="PROSITE" id="PS50294">
    <property type="entry name" value="WD_REPEATS_REGION"/>
    <property type="match status" value="1"/>
</dbReference>
<dbReference type="InterPro" id="IPR015943">
    <property type="entry name" value="WD40/YVTN_repeat-like_dom_sf"/>
</dbReference>
<accession>A0A5M3MUC4</accession>
<dbReference type="AlphaFoldDB" id="A0A5M3MUC4"/>
<comment type="caution">
    <text evidence="5">The sequence shown here is derived from an EMBL/GenBank/DDBJ whole genome shotgun (WGS) entry which is preliminary data.</text>
</comment>
<feature type="compositionally biased region" description="Basic residues" evidence="4">
    <location>
        <begin position="671"/>
        <end position="680"/>
    </location>
</feature>
<protein>
    <submittedName>
        <fullName evidence="5">WD40 repeat-like protein</fullName>
    </submittedName>
</protein>
<feature type="region of interest" description="Disordered" evidence="4">
    <location>
        <begin position="543"/>
        <end position="575"/>
    </location>
</feature>
<organism evidence="5 6">
    <name type="scientific">Coniophora puteana (strain RWD-64-598)</name>
    <name type="common">Brown rot fungus</name>
    <dbReference type="NCBI Taxonomy" id="741705"/>
    <lineage>
        <taxon>Eukaryota</taxon>
        <taxon>Fungi</taxon>
        <taxon>Dikarya</taxon>
        <taxon>Basidiomycota</taxon>
        <taxon>Agaricomycotina</taxon>
        <taxon>Agaricomycetes</taxon>
        <taxon>Agaricomycetidae</taxon>
        <taxon>Boletales</taxon>
        <taxon>Coniophorineae</taxon>
        <taxon>Coniophoraceae</taxon>
        <taxon>Coniophora</taxon>
    </lineage>
</organism>
<dbReference type="Pfam" id="PF00400">
    <property type="entry name" value="WD40"/>
    <property type="match status" value="3"/>
</dbReference>
<evidence type="ECO:0000313" key="5">
    <source>
        <dbReference type="EMBL" id="EIW82650.1"/>
    </source>
</evidence>
<dbReference type="PROSITE" id="PS00778">
    <property type="entry name" value="HIS_ACID_PHOSPHAT_2"/>
    <property type="match status" value="1"/>
</dbReference>
<evidence type="ECO:0000313" key="6">
    <source>
        <dbReference type="Proteomes" id="UP000053558"/>
    </source>
</evidence>
<dbReference type="InterPro" id="IPR001680">
    <property type="entry name" value="WD40_rpt"/>
</dbReference>
<dbReference type="InterPro" id="IPR050505">
    <property type="entry name" value="WDR55/POC1"/>
</dbReference>
<feature type="compositionally biased region" description="Low complexity" evidence="4">
    <location>
        <begin position="554"/>
        <end position="563"/>
    </location>
</feature>
<reference evidence="6" key="1">
    <citation type="journal article" date="2012" name="Science">
        <title>The Paleozoic origin of enzymatic lignin decomposition reconstructed from 31 fungal genomes.</title>
        <authorList>
            <person name="Floudas D."/>
            <person name="Binder M."/>
            <person name="Riley R."/>
            <person name="Barry K."/>
            <person name="Blanchette R.A."/>
            <person name="Henrissat B."/>
            <person name="Martinez A.T."/>
            <person name="Otillar R."/>
            <person name="Spatafora J.W."/>
            <person name="Yadav J.S."/>
            <person name="Aerts A."/>
            <person name="Benoit I."/>
            <person name="Boyd A."/>
            <person name="Carlson A."/>
            <person name="Copeland A."/>
            <person name="Coutinho P.M."/>
            <person name="de Vries R.P."/>
            <person name="Ferreira P."/>
            <person name="Findley K."/>
            <person name="Foster B."/>
            <person name="Gaskell J."/>
            <person name="Glotzer D."/>
            <person name="Gorecki P."/>
            <person name="Heitman J."/>
            <person name="Hesse C."/>
            <person name="Hori C."/>
            <person name="Igarashi K."/>
            <person name="Jurgens J.A."/>
            <person name="Kallen N."/>
            <person name="Kersten P."/>
            <person name="Kohler A."/>
            <person name="Kuees U."/>
            <person name="Kumar T.K.A."/>
            <person name="Kuo A."/>
            <person name="LaButti K."/>
            <person name="Larrondo L.F."/>
            <person name="Lindquist E."/>
            <person name="Ling A."/>
            <person name="Lombard V."/>
            <person name="Lucas S."/>
            <person name="Lundell T."/>
            <person name="Martin R."/>
            <person name="McLaughlin D.J."/>
            <person name="Morgenstern I."/>
            <person name="Morin E."/>
            <person name="Murat C."/>
            <person name="Nagy L.G."/>
            <person name="Nolan M."/>
            <person name="Ohm R.A."/>
            <person name="Patyshakuliyeva A."/>
            <person name="Rokas A."/>
            <person name="Ruiz-Duenas F.J."/>
            <person name="Sabat G."/>
            <person name="Salamov A."/>
            <person name="Samejima M."/>
            <person name="Schmutz J."/>
            <person name="Slot J.C."/>
            <person name="St John F."/>
            <person name="Stenlid J."/>
            <person name="Sun H."/>
            <person name="Sun S."/>
            <person name="Syed K."/>
            <person name="Tsang A."/>
            <person name="Wiebenga A."/>
            <person name="Young D."/>
            <person name="Pisabarro A."/>
            <person name="Eastwood D.C."/>
            <person name="Martin F."/>
            <person name="Cullen D."/>
            <person name="Grigoriev I.V."/>
            <person name="Hibbett D.S."/>
        </authorList>
    </citation>
    <scope>NUCLEOTIDE SEQUENCE [LARGE SCALE GENOMIC DNA]</scope>
    <source>
        <strain evidence="6">RWD-64-598 SS2</strain>
    </source>
</reference>
<evidence type="ECO:0000256" key="3">
    <source>
        <dbReference type="PROSITE-ProRule" id="PRU00221"/>
    </source>
</evidence>
<dbReference type="Proteomes" id="UP000053558">
    <property type="component" value="Unassembled WGS sequence"/>
</dbReference>
<feature type="repeat" description="WD" evidence="3">
    <location>
        <begin position="23"/>
        <end position="57"/>
    </location>
</feature>
<dbReference type="PROSITE" id="PS50082">
    <property type="entry name" value="WD_REPEATS_2"/>
    <property type="match status" value="2"/>
</dbReference>
<dbReference type="PANTHER" id="PTHR44019">
    <property type="entry name" value="WD REPEAT-CONTAINING PROTEIN 55"/>
    <property type="match status" value="1"/>
</dbReference>
<keyword evidence="6" id="KW-1185">Reference proteome</keyword>
<feature type="region of interest" description="Disordered" evidence="4">
    <location>
        <begin position="396"/>
        <end position="445"/>
    </location>
</feature>
<dbReference type="InterPro" id="IPR036322">
    <property type="entry name" value="WD40_repeat_dom_sf"/>
</dbReference>
<feature type="compositionally biased region" description="Low complexity" evidence="4">
    <location>
        <begin position="688"/>
        <end position="700"/>
    </location>
</feature>
<evidence type="ECO:0000256" key="1">
    <source>
        <dbReference type="ARBA" id="ARBA00022574"/>
    </source>
</evidence>
<proteinExistence type="predicted"/>
<dbReference type="SMART" id="SM00320">
    <property type="entry name" value="WD40"/>
    <property type="match status" value="5"/>
</dbReference>
<sequence length="735" mass="81365">MAVNRHETGTSTESFNLAGEPLVTALAYSPDGQLIATAAHRDVVQLWNAQTHEDAGPGPIAVTLSHADVYIKQLAFSPDGTRLAILANVTVTRFVGLRAVPRVWTYSMETGELRWGPHLRSQYKSVYYDEIHSARVEWSPDGAHIAETRSDSIILWEVAHDSIENTIMLPTKVHHGIVTALSMSPDGRNVALGCEDQEVQMYTLCSLDVKTSALLFLVDYAHDNTITSINYSLDGLEFVTGSRDGTLKIWDTLSGTAKVVLENSTPIEWVRFSPDCKTVFSGDNRGSLRGWDPSVSDSLKFGPISTVPYGAPVGISAYSLSADGRQAAVAIYHQYLRETRAIDLVMIWDMSNATRIHPQETMLIQIERCSSMNTLSWFPGGKRLLISERSDKSKSIHTWDTQPIPVPSNTGGNGGADDKVTTSQPTVHQVSDHDATASDEDSFMNWPAVPKTRHLEPKMNLDDIEMSDCGSVTEPTDGERVKKTADLRRLWARFGPRIYKTQWKERVHAVVSVGRLTRREYALGPELGGEGRYPCRGRYVREHADDEDTPSPSPSRSNSPDLPQQNGQQSEDNDDEETIAAMPMAKQPHTKARMNLNDIETNDLDAVGGSRGGERTGKAVSVKPRRLWARFGLGSSGRKQRRERVHAVVSAAEGFRRNIALDPESGAEHRRASRERRARGHTGDEDISSSSSSRDSSMRSQPQTKQQPEADNEEETGQAGWCYALSHCTCLPWFK</sequence>
<dbReference type="PANTHER" id="PTHR44019:SF8">
    <property type="entry name" value="POC1 CENTRIOLAR PROTEIN HOMOLOG"/>
    <property type="match status" value="1"/>
</dbReference>
<dbReference type="RefSeq" id="XP_007766660.1">
    <property type="nucleotide sequence ID" value="XM_007768470.1"/>
</dbReference>
<feature type="repeat" description="WD" evidence="3">
    <location>
        <begin position="219"/>
        <end position="260"/>
    </location>
</feature>
<dbReference type="KEGG" id="cput:CONPUDRAFT_151715"/>
<gene>
    <name evidence="5" type="ORF">CONPUDRAFT_151715</name>
</gene>
<dbReference type="GeneID" id="19202909"/>
<evidence type="ECO:0000256" key="4">
    <source>
        <dbReference type="SAM" id="MobiDB-lite"/>
    </source>
</evidence>
<keyword evidence="2" id="KW-0677">Repeat</keyword>
<dbReference type="Gene3D" id="2.130.10.10">
    <property type="entry name" value="YVTN repeat-like/Quinoprotein amine dehydrogenase"/>
    <property type="match status" value="2"/>
</dbReference>
<evidence type="ECO:0000256" key="2">
    <source>
        <dbReference type="ARBA" id="ARBA00022737"/>
    </source>
</evidence>
<dbReference type="SUPFAM" id="SSF50978">
    <property type="entry name" value="WD40 repeat-like"/>
    <property type="match status" value="1"/>
</dbReference>
<dbReference type="EMBL" id="JH711576">
    <property type="protein sequence ID" value="EIW82650.1"/>
    <property type="molecule type" value="Genomic_DNA"/>
</dbReference>
<name>A0A5M3MUC4_CONPW</name>
<dbReference type="InterPro" id="IPR033379">
    <property type="entry name" value="Acid_Pase_AS"/>
</dbReference>